<organism evidence="2 3">
    <name type="scientific">Oryza rufipogon</name>
    <name type="common">Brownbeard rice</name>
    <name type="synonym">Asian wild rice</name>
    <dbReference type="NCBI Taxonomy" id="4529"/>
    <lineage>
        <taxon>Eukaryota</taxon>
        <taxon>Viridiplantae</taxon>
        <taxon>Streptophyta</taxon>
        <taxon>Embryophyta</taxon>
        <taxon>Tracheophyta</taxon>
        <taxon>Spermatophyta</taxon>
        <taxon>Magnoliopsida</taxon>
        <taxon>Liliopsida</taxon>
        <taxon>Poales</taxon>
        <taxon>Poaceae</taxon>
        <taxon>BOP clade</taxon>
        <taxon>Oryzoideae</taxon>
        <taxon>Oryzeae</taxon>
        <taxon>Oryzinae</taxon>
        <taxon>Oryza</taxon>
    </lineage>
</organism>
<dbReference type="Gramene" id="ORUFI07G01020.1">
    <property type="protein sequence ID" value="ORUFI07G01020.1"/>
    <property type="gene ID" value="ORUFI07G01020"/>
</dbReference>
<keyword evidence="3" id="KW-1185">Reference proteome</keyword>
<proteinExistence type="predicted"/>
<keyword evidence="1" id="KW-0472">Membrane</keyword>
<dbReference type="AlphaFoldDB" id="A0A0E0Q3C9"/>
<dbReference type="HOGENOM" id="CLU_192506_0_0_1"/>
<dbReference type="Proteomes" id="UP000008022">
    <property type="component" value="Unassembled WGS sequence"/>
</dbReference>
<reference evidence="2" key="2">
    <citation type="submission" date="2015-06" db="UniProtKB">
        <authorList>
            <consortium name="EnsemblPlants"/>
        </authorList>
    </citation>
    <scope>IDENTIFICATION</scope>
</reference>
<feature type="transmembrane region" description="Helical" evidence="1">
    <location>
        <begin position="57"/>
        <end position="76"/>
    </location>
</feature>
<reference evidence="3" key="1">
    <citation type="submission" date="2013-06" db="EMBL/GenBank/DDBJ databases">
        <authorList>
            <person name="Zhao Q."/>
        </authorList>
    </citation>
    <scope>NUCLEOTIDE SEQUENCE</scope>
    <source>
        <strain evidence="3">cv. W1943</strain>
    </source>
</reference>
<keyword evidence="1" id="KW-0812">Transmembrane</keyword>
<evidence type="ECO:0000256" key="1">
    <source>
        <dbReference type="SAM" id="Phobius"/>
    </source>
</evidence>
<keyword evidence="1" id="KW-1133">Transmembrane helix</keyword>
<accession>A0A0E0Q3C9</accession>
<evidence type="ECO:0000313" key="2">
    <source>
        <dbReference type="EnsemblPlants" id="ORUFI07G01020.1"/>
    </source>
</evidence>
<evidence type="ECO:0000313" key="3">
    <source>
        <dbReference type="Proteomes" id="UP000008022"/>
    </source>
</evidence>
<protein>
    <submittedName>
        <fullName evidence="2">Uncharacterized protein</fullName>
    </submittedName>
</protein>
<name>A0A0E0Q3C9_ORYRU</name>
<sequence>MVNSHGRDLGEDLGDDEEVGSYMKAVNLLYMYSLGRDLGEDLGDDEEVGSYMKTVNLLYMYSLLVYLLIVATYGEFGGGFGDDFL</sequence>
<dbReference type="EnsemblPlants" id="ORUFI07G01020.1">
    <property type="protein sequence ID" value="ORUFI07G01020.1"/>
    <property type="gene ID" value="ORUFI07G01020"/>
</dbReference>